<organism evidence="1">
    <name type="scientific">Thermofilum pendens</name>
    <dbReference type="NCBI Taxonomy" id="2269"/>
    <lineage>
        <taxon>Archaea</taxon>
        <taxon>Thermoproteota</taxon>
        <taxon>Thermoprotei</taxon>
        <taxon>Thermofilales</taxon>
        <taxon>Thermofilaceae</taxon>
        <taxon>Thermofilum</taxon>
    </lineage>
</organism>
<dbReference type="AlphaFoldDB" id="A0A7C1SMF5"/>
<comment type="caution">
    <text evidence="1">The sequence shown here is derived from an EMBL/GenBank/DDBJ whole genome shotgun (WGS) entry which is preliminary data.</text>
</comment>
<sequence length="125" mass="14352">MSPEDAAEHVGRMVPLRLRGLNDLARLVSGTMTMGHPIYVVHFAEKGKHVYGVFIVFRDYYKQYGIPMFYYAVTDKELPGDYILFRSDESGEYVESYKGVKPGWVAIPVVHLREKPRLIGELEIE</sequence>
<reference evidence="1" key="1">
    <citation type="journal article" date="2020" name="mSystems">
        <title>Genome- and Community-Level Interaction Insights into Carbon Utilization and Element Cycling Functions of Hydrothermarchaeota in Hydrothermal Sediment.</title>
        <authorList>
            <person name="Zhou Z."/>
            <person name="Liu Y."/>
            <person name="Xu W."/>
            <person name="Pan J."/>
            <person name="Luo Z.H."/>
            <person name="Li M."/>
        </authorList>
    </citation>
    <scope>NUCLEOTIDE SEQUENCE [LARGE SCALE GENOMIC DNA]</scope>
    <source>
        <strain evidence="2">SpSt-1125</strain>
        <strain evidence="1">SpSt-25</strain>
    </source>
</reference>
<protein>
    <submittedName>
        <fullName evidence="1">Cren protein</fullName>
    </submittedName>
</protein>
<gene>
    <name evidence="2" type="ORF">ENM88_05050</name>
    <name evidence="1" type="ORF">ENP77_00755</name>
</gene>
<accession>A0A7C1SMF5</accession>
<name>A0A7C1SMF5_THEPE</name>
<dbReference type="EMBL" id="DSKP01000028">
    <property type="protein sequence ID" value="HEB48316.1"/>
    <property type="molecule type" value="Genomic_DNA"/>
</dbReference>
<dbReference type="EMBL" id="DRZM01000153">
    <property type="protein sequence ID" value="HHP05101.1"/>
    <property type="molecule type" value="Genomic_DNA"/>
</dbReference>
<evidence type="ECO:0000313" key="1">
    <source>
        <dbReference type="EMBL" id="HEB48316.1"/>
    </source>
</evidence>
<evidence type="ECO:0000313" key="2">
    <source>
        <dbReference type="EMBL" id="HHP05101.1"/>
    </source>
</evidence>
<proteinExistence type="predicted"/>